<dbReference type="Proteomes" id="UP000178951">
    <property type="component" value="Unassembled WGS sequence"/>
</dbReference>
<dbReference type="SUPFAM" id="SSF143243">
    <property type="entry name" value="Nqo5-like"/>
    <property type="match status" value="1"/>
</dbReference>
<evidence type="ECO:0000313" key="3">
    <source>
        <dbReference type="EMBL" id="OGC35673.1"/>
    </source>
</evidence>
<protein>
    <recommendedName>
        <fullName evidence="2">NADH:ubiquinone oxidoreductase 30kDa subunit domain-containing protein</fullName>
    </recommendedName>
</protein>
<dbReference type="GO" id="GO:0008137">
    <property type="term" value="F:NADH dehydrogenase (ubiquinone) activity"/>
    <property type="evidence" value="ECO:0007669"/>
    <property type="project" value="InterPro"/>
</dbReference>
<proteinExistence type="inferred from homology"/>
<dbReference type="EMBL" id="MEUF01000022">
    <property type="protein sequence ID" value="OGC35673.1"/>
    <property type="molecule type" value="Genomic_DNA"/>
</dbReference>
<evidence type="ECO:0000256" key="1">
    <source>
        <dbReference type="ARBA" id="ARBA00007569"/>
    </source>
</evidence>
<dbReference type="AlphaFoldDB" id="A0A1F4TUE2"/>
<comment type="caution">
    <text evidence="3">The sequence shown here is derived from an EMBL/GenBank/DDBJ whole genome shotgun (WGS) entry which is preliminary data.</text>
</comment>
<organism evidence="3 4">
    <name type="scientific">candidate division WOR-1 bacterium RIFOXYB2_FULL_48_7</name>
    <dbReference type="NCBI Taxonomy" id="1802583"/>
    <lineage>
        <taxon>Bacteria</taxon>
        <taxon>Bacillati</taxon>
        <taxon>Saganbacteria</taxon>
    </lineage>
</organism>
<dbReference type="InterPro" id="IPR037232">
    <property type="entry name" value="NADH_quin_OxRdtase_su_C/D-like"/>
</dbReference>
<dbReference type="Pfam" id="PF00329">
    <property type="entry name" value="Complex1_30kDa"/>
    <property type="match status" value="1"/>
</dbReference>
<evidence type="ECO:0000313" key="4">
    <source>
        <dbReference type="Proteomes" id="UP000178951"/>
    </source>
</evidence>
<dbReference type="PANTHER" id="PTHR10884">
    <property type="entry name" value="NADH DEHYDROGENASE UBIQUINONE IRON-SULFUR PROTEIN 3"/>
    <property type="match status" value="1"/>
</dbReference>
<dbReference type="PANTHER" id="PTHR10884:SF14">
    <property type="entry name" value="NADH DEHYDROGENASE [UBIQUINONE] IRON-SULFUR PROTEIN 3, MITOCHONDRIAL"/>
    <property type="match status" value="1"/>
</dbReference>
<dbReference type="STRING" id="1802583.A2311_00935"/>
<comment type="similarity">
    <text evidence="1">Belongs to the complex I 30 kDa subunit family.</text>
</comment>
<name>A0A1F4TUE2_UNCSA</name>
<dbReference type="InterPro" id="IPR001268">
    <property type="entry name" value="NADH_UbQ_OxRdtase_30kDa_su"/>
</dbReference>
<reference evidence="3 4" key="1">
    <citation type="journal article" date="2016" name="Nat. Commun.">
        <title>Thousands of microbial genomes shed light on interconnected biogeochemical processes in an aquifer system.</title>
        <authorList>
            <person name="Anantharaman K."/>
            <person name="Brown C.T."/>
            <person name="Hug L.A."/>
            <person name="Sharon I."/>
            <person name="Castelle C.J."/>
            <person name="Probst A.J."/>
            <person name="Thomas B.C."/>
            <person name="Singh A."/>
            <person name="Wilkins M.J."/>
            <person name="Karaoz U."/>
            <person name="Brodie E.L."/>
            <person name="Williams K.H."/>
            <person name="Hubbard S.S."/>
            <person name="Banfield J.F."/>
        </authorList>
    </citation>
    <scope>NUCLEOTIDE SEQUENCE [LARGE SCALE GENOMIC DNA]</scope>
</reference>
<feature type="domain" description="NADH:ubiquinone oxidoreductase 30kDa subunit" evidence="2">
    <location>
        <begin position="28"/>
        <end position="139"/>
    </location>
</feature>
<evidence type="ECO:0000259" key="2">
    <source>
        <dbReference type="Pfam" id="PF00329"/>
    </source>
</evidence>
<dbReference type="Gene3D" id="3.30.460.80">
    <property type="entry name" value="NADH:ubiquinone oxidoreductase, 30kDa subunit"/>
    <property type="match status" value="1"/>
</dbReference>
<gene>
    <name evidence="3" type="ORF">A2311_00935</name>
</gene>
<accession>A0A1F4TUE2</accession>
<sequence>MRIDESLTNKFGQQIEVQGKSKRRLFLTVPKAIALEVCRFLKEELGARFSTISGVDTRSAVELLFHLPIDREHLVVTLRVPVAKPDLEMPTATGVYPAANWVEREIREMFGVNFLGHPNLQTLLLPDDWPAGVYPLRKHSYDSEIENTEREN</sequence>